<evidence type="ECO:0000256" key="1">
    <source>
        <dbReference type="SAM" id="MobiDB-lite"/>
    </source>
</evidence>
<evidence type="ECO:0008006" key="4">
    <source>
        <dbReference type="Google" id="ProtNLM"/>
    </source>
</evidence>
<protein>
    <recommendedName>
        <fullName evidence="4">DUF721 domain-containing protein</fullName>
    </recommendedName>
</protein>
<proteinExistence type="predicted"/>
<sequence>MMTFMPNRSAPRHPGASPQSGFQDPLAAVKDAGLGRVVERALMLDALDRQLRHCLPSALADHCRLGNVRDGTLVFLVGSPVWKAKLRLHADDLLEAARAAGLPARELVLKVATMQPVPPDAAPRLPLSRAARDALRAAAETIKDPELRARLIALASVP</sequence>
<dbReference type="AlphaFoldDB" id="A0A7W7XXT4"/>
<dbReference type="Proteomes" id="UP000519004">
    <property type="component" value="Unassembled WGS sequence"/>
</dbReference>
<evidence type="ECO:0000313" key="2">
    <source>
        <dbReference type="EMBL" id="MBB5014556.1"/>
    </source>
</evidence>
<name>A0A7W7XXT4_9GAMM</name>
<keyword evidence="3" id="KW-1185">Reference proteome</keyword>
<feature type="region of interest" description="Disordered" evidence="1">
    <location>
        <begin position="1"/>
        <end position="24"/>
    </location>
</feature>
<evidence type="ECO:0000313" key="3">
    <source>
        <dbReference type="Proteomes" id="UP000519004"/>
    </source>
</evidence>
<accession>A0A7W7XXT4</accession>
<reference evidence="2 3" key="1">
    <citation type="submission" date="2020-08" db="EMBL/GenBank/DDBJ databases">
        <title>Genomic Encyclopedia of Type Strains, Phase IV (KMG-IV): sequencing the most valuable type-strain genomes for metagenomic binning, comparative biology and taxonomic classification.</title>
        <authorList>
            <person name="Goeker M."/>
        </authorList>
    </citation>
    <scope>NUCLEOTIDE SEQUENCE [LARGE SCALE GENOMIC DNA]</scope>
    <source>
        <strain evidence="2 3">DSM 25897</strain>
    </source>
</reference>
<organism evidence="2 3">
    <name type="scientific">Rehaibacterium terrae</name>
    <dbReference type="NCBI Taxonomy" id="1341696"/>
    <lineage>
        <taxon>Bacteria</taxon>
        <taxon>Pseudomonadati</taxon>
        <taxon>Pseudomonadota</taxon>
        <taxon>Gammaproteobacteria</taxon>
        <taxon>Lysobacterales</taxon>
        <taxon>Lysobacteraceae</taxon>
        <taxon>Rehaibacterium</taxon>
    </lineage>
</organism>
<dbReference type="EMBL" id="JACHHX010000002">
    <property type="protein sequence ID" value="MBB5014556.1"/>
    <property type="molecule type" value="Genomic_DNA"/>
</dbReference>
<dbReference type="Pfam" id="PF05258">
    <property type="entry name" value="DciA"/>
    <property type="match status" value="1"/>
</dbReference>
<dbReference type="InterPro" id="IPR007922">
    <property type="entry name" value="DciA-like"/>
</dbReference>
<gene>
    <name evidence="2" type="ORF">HNQ58_000430</name>
</gene>
<dbReference type="RefSeq" id="WP_183947132.1">
    <property type="nucleotide sequence ID" value="NZ_JACHHX010000002.1"/>
</dbReference>
<comment type="caution">
    <text evidence="2">The sequence shown here is derived from an EMBL/GenBank/DDBJ whole genome shotgun (WGS) entry which is preliminary data.</text>
</comment>